<accession>A0ABZ0SD20</accession>
<dbReference type="PANTHER" id="PTHR38730:SF1">
    <property type="entry name" value="SLL7028 PROTEIN"/>
    <property type="match status" value="1"/>
</dbReference>
<reference evidence="3 4" key="1">
    <citation type="journal article" date="2023" name="Microorganisms">
        <title>Thiorhodovibrio frisius and Trv. litoralis spp. nov., Two Novel Members from a Clade of Fastidious Purple Sulfur Bacteria That Exhibit Unique Red-Shifted Light-Harvesting Capabilities.</title>
        <authorList>
            <person name="Methner A."/>
            <person name="Kuzyk S.B."/>
            <person name="Petersen J."/>
            <person name="Bauer S."/>
            <person name="Brinkmann H."/>
            <person name="Sichau K."/>
            <person name="Wanner G."/>
            <person name="Wolf J."/>
            <person name="Neumann-Schaal M."/>
            <person name="Henke P."/>
            <person name="Tank M."/>
            <person name="Sproer C."/>
            <person name="Bunk B."/>
            <person name="Overmann J."/>
        </authorList>
    </citation>
    <scope>NUCLEOTIDE SEQUENCE [LARGE SCALE GENOMIC DNA]</scope>
    <source>
        <strain evidence="3 4">DSM 6702</strain>
    </source>
</reference>
<sequence>MPKAKSRPNPAQEAQQAGIGLLQTQAVLLPLLNACHIHRDTDHQHLGRAGWLVLSAHGEIWLHPSRRAQPAEWARLIATALVCLGLGAVQRREPQALWELACLLAAEHFCDGLKIGPLPEALWHPPLSLPAGGEAALFQQFRANPPEPTLIAWREAWCGADHPLFIELEATRHRWRRCRTRDDWRADFAAGIARGVGVALQVAAGHQEPGDALPRDTEAQRAKRRLMDAYPLLGALAAGFDLEQDPRQCQHYGIQVAAIDVAARRIWINPAAHLSDAEALFVMAHELLHAGLNHSSRRRGRDPFLWNAACDYVINAWLMEMRVGTPPVLGLLHDPALANLSAEEIYDRLARDIRRARKLATLRGTGQPDLLGDEQGPPFVDAEAYCRRALAQGMERLFASGRGTLPAGLIEAIRSLSQPPIPWDVRLAEWFDAQFPPPERQRSYAKPSRRQSATPDIPRPSPRLPPEETRKARVFGVVLDTSGSMAPKLLGQALGAIASYSLAREVEAVRLVSCDAAAFDHGWVPPEALLERYQVRGRGGTVLQPGLDRLRDLAKRSEFPAAGPILLITDGFCEARLDIPFEHAFLLPEGRRLPFTPRAPIFEIR</sequence>
<keyword evidence="4" id="KW-1185">Reference proteome</keyword>
<evidence type="ECO:0000256" key="1">
    <source>
        <dbReference type="SAM" id="MobiDB-lite"/>
    </source>
</evidence>
<dbReference type="InterPro" id="IPR036465">
    <property type="entry name" value="vWFA_dom_sf"/>
</dbReference>
<evidence type="ECO:0000313" key="4">
    <source>
        <dbReference type="Proteomes" id="UP001432180"/>
    </source>
</evidence>
<name>A0ABZ0SD20_9GAMM</name>
<dbReference type="EMBL" id="CP121472">
    <property type="protein sequence ID" value="WPL18209.1"/>
    <property type="molecule type" value="Genomic_DNA"/>
</dbReference>
<protein>
    <recommendedName>
        <fullName evidence="2">Putative metallopeptidase domain-containing protein</fullName>
    </recommendedName>
</protein>
<organism evidence="3 4">
    <name type="scientific">Thiorhodovibrio winogradskyi</name>
    <dbReference type="NCBI Taxonomy" id="77007"/>
    <lineage>
        <taxon>Bacteria</taxon>
        <taxon>Pseudomonadati</taxon>
        <taxon>Pseudomonadota</taxon>
        <taxon>Gammaproteobacteria</taxon>
        <taxon>Chromatiales</taxon>
        <taxon>Chromatiaceae</taxon>
        <taxon>Thiorhodovibrio</taxon>
    </lineage>
</organism>
<feature type="domain" description="Putative metallopeptidase" evidence="2">
    <location>
        <begin position="216"/>
        <end position="453"/>
    </location>
</feature>
<evidence type="ECO:0000313" key="3">
    <source>
        <dbReference type="EMBL" id="WPL18209.1"/>
    </source>
</evidence>
<proteinExistence type="predicted"/>
<feature type="region of interest" description="Disordered" evidence="1">
    <location>
        <begin position="438"/>
        <end position="468"/>
    </location>
</feature>
<dbReference type="Proteomes" id="UP001432180">
    <property type="component" value="Chromosome"/>
</dbReference>
<dbReference type="SUPFAM" id="SSF53300">
    <property type="entry name" value="vWA-like"/>
    <property type="match status" value="1"/>
</dbReference>
<dbReference type="RefSeq" id="WP_328983985.1">
    <property type="nucleotide sequence ID" value="NZ_CP121472.1"/>
</dbReference>
<evidence type="ECO:0000259" key="2">
    <source>
        <dbReference type="Pfam" id="PF13203"/>
    </source>
</evidence>
<gene>
    <name evidence="3" type="ORF">Thiowin_03268</name>
</gene>
<dbReference type="InterPro" id="IPR025154">
    <property type="entry name" value="Put_metallopeptidase_dom"/>
</dbReference>
<dbReference type="Pfam" id="PF13203">
    <property type="entry name" value="DUF2201_N"/>
    <property type="match status" value="1"/>
</dbReference>
<dbReference type="PANTHER" id="PTHR38730">
    <property type="entry name" value="SLL7028 PROTEIN"/>
    <property type="match status" value="1"/>
</dbReference>